<dbReference type="GO" id="GO:0061910">
    <property type="term" value="P:autophagosome-endosome fusion"/>
    <property type="evidence" value="ECO:0007669"/>
    <property type="project" value="TreeGrafter"/>
</dbReference>
<evidence type="ECO:0000313" key="3">
    <source>
        <dbReference type="EMBL" id="KAK1903132.1"/>
    </source>
</evidence>
<dbReference type="SMART" id="SM01175">
    <property type="entry name" value="DUF4206"/>
    <property type="match status" value="1"/>
</dbReference>
<dbReference type="EMBL" id="JASDAP010000005">
    <property type="protein sequence ID" value="KAK1903132.1"/>
    <property type="molecule type" value="Genomic_DNA"/>
</dbReference>
<keyword evidence="4" id="KW-1185">Reference proteome</keyword>
<dbReference type="PANTHER" id="PTHR45971">
    <property type="entry name" value="PHOX (PX) DOMAIN-CONTAINING PROTEIN"/>
    <property type="match status" value="1"/>
</dbReference>
<dbReference type="AlphaFoldDB" id="A0AAD9CJ88"/>
<feature type="region of interest" description="Disordered" evidence="1">
    <location>
        <begin position="106"/>
        <end position="139"/>
    </location>
</feature>
<accession>A0AAD9CJ88</accession>
<dbReference type="GO" id="GO:0097352">
    <property type="term" value="P:autophagosome maturation"/>
    <property type="evidence" value="ECO:0007669"/>
    <property type="project" value="TreeGrafter"/>
</dbReference>
<feature type="non-terminal residue" evidence="3">
    <location>
        <position position="475"/>
    </location>
</feature>
<gene>
    <name evidence="3" type="ORF">KUDE01_006091</name>
</gene>
<name>A0AAD9CJ88_DISEL</name>
<protein>
    <submittedName>
        <fullName evidence="3">Protein associated with UVRAG as autophagy enhancer</fullName>
    </submittedName>
</protein>
<dbReference type="GO" id="GO:0061909">
    <property type="term" value="P:autophagosome-lysosome fusion"/>
    <property type="evidence" value="ECO:0007669"/>
    <property type="project" value="TreeGrafter"/>
</dbReference>
<comment type="caution">
    <text evidence="3">The sequence shown here is derived from an EMBL/GenBank/DDBJ whole genome shotgun (WGS) entry which is preliminary data.</text>
</comment>
<dbReference type="GO" id="GO:0000421">
    <property type="term" value="C:autophagosome membrane"/>
    <property type="evidence" value="ECO:0007669"/>
    <property type="project" value="TreeGrafter"/>
</dbReference>
<dbReference type="Proteomes" id="UP001228049">
    <property type="component" value="Unassembled WGS sequence"/>
</dbReference>
<reference evidence="3" key="1">
    <citation type="submission" date="2023-04" db="EMBL/GenBank/DDBJ databases">
        <title>Chromosome-level genome of Chaenocephalus aceratus.</title>
        <authorList>
            <person name="Park H."/>
        </authorList>
    </citation>
    <scope>NUCLEOTIDE SEQUENCE</scope>
    <source>
        <strain evidence="3">DE</strain>
        <tissue evidence="3">Muscle</tissue>
    </source>
</reference>
<evidence type="ECO:0000313" key="4">
    <source>
        <dbReference type="Proteomes" id="UP001228049"/>
    </source>
</evidence>
<feature type="domain" description="Rubicon Homology" evidence="2">
    <location>
        <begin position="284"/>
        <end position="467"/>
    </location>
</feature>
<dbReference type="Pfam" id="PF13901">
    <property type="entry name" value="RH_dom"/>
    <property type="match status" value="1"/>
</dbReference>
<evidence type="ECO:0000259" key="2">
    <source>
        <dbReference type="SMART" id="SM01175"/>
    </source>
</evidence>
<proteinExistence type="predicted"/>
<evidence type="ECO:0000256" key="1">
    <source>
        <dbReference type="SAM" id="MobiDB-lite"/>
    </source>
</evidence>
<dbReference type="InterPro" id="IPR025258">
    <property type="entry name" value="RH_dom"/>
</dbReference>
<dbReference type="GO" id="GO:1901981">
    <property type="term" value="F:phosphatidylinositol phosphate binding"/>
    <property type="evidence" value="ECO:0007669"/>
    <property type="project" value="TreeGrafter"/>
</dbReference>
<sequence length="475" mass="54085">EELQQDVSTKGIEKLCLSSSVLMGGCVGISPSEHTHRYISWCVDSAETHTPEDTLEILHTFSVRKLVLDQFHFSFSPHQKQPLTVDVCSQLSRPVLSRRFRPVSWDKTSPPLRDKGKMTYSSMDSSPLPAAGSQRGGISMKDLGSKSTCAIGEKGLAEEQRGRGLISHDAPPSTEIFRSFCDLDKENAHFVVVDLMLEVLEGVNGFEDGGVDSMQRDSLKNAVALAEQLVLEFRRHFPSQEVRANQRAGNQLGVQKRSEVVALQHFLCAGCGTELERRYIKKLRYCDYLGRYFCECCHGGSEAVIPGRVLTCWDFNRYPVSDFSKQLLDSLWFQPLFHLQTLNSRVKELERFREVQDQLMDIQKLLNTCRLSSQRHPFFSLDDLQRLKKGQLGSLAKTLLHTALKHVESCELCLARGFICEFCRENNVIFPFQRETCRRCAVCRACFHKHCFVEKRCPKCERIKSRRKHPDGSTK</sequence>
<organism evidence="3 4">
    <name type="scientific">Dissostichus eleginoides</name>
    <name type="common">Patagonian toothfish</name>
    <name type="synonym">Dissostichus amissus</name>
    <dbReference type="NCBI Taxonomy" id="100907"/>
    <lineage>
        <taxon>Eukaryota</taxon>
        <taxon>Metazoa</taxon>
        <taxon>Chordata</taxon>
        <taxon>Craniata</taxon>
        <taxon>Vertebrata</taxon>
        <taxon>Euteleostomi</taxon>
        <taxon>Actinopterygii</taxon>
        <taxon>Neopterygii</taxon>
        <taxon>Teleostei</taxon>
        <taxon>Neoteleostei</taxon>
        <taxon>Acanthomorphata</taxon>
        <taxon>Eupercaria</taxon>
        <taxon>Perciformes</taxon>
        <taxon>Notothenioidei</taxon>
        <taxon>Nototheniidae</taxon>
        <taxon>Dissostichus</taxon>
    </lineage>
</organism>
<dbReference type="PANTHER" id="PTHR45971:SF2">
    <property type="entry name" value="PROTEIN ASSOCIATED WITH UVRAG AS AUTOPHAGY ENHANCER"/>
    <property type="match status" value="1"/>
</dbReference>
<dbReference type="InterPro" id="IPR052428">
    <property type="entry name" value="Autophagy_HostDef_Reg"/>
</dbReference>